<keyword evidence="3" id="KW-0732">Signal</keyword>
<evidence type="ECO:0000256" key="10">
    <source>
        <dbReference type="SAM" id="Phobius"/>
    </source>
</evidence>
<evidence type="ECO:0000256" key="7">
    <source>
        <dbReference type="ARBA" id="ARBA00023136"/>
    </source>
</evidence>
<evidence type="ECO:0000256" key="5">
    <source>
        <dbReference type="ARBA" id="ARBA00022879"/>
    </source>
</evidence>
<evidence type="ECO:0000256" key="4">
    <source>
        <dbReference type="ARBA" id="ARBA00022844"/>
    </source>
</evidence>
<feature type="compositionally biased region" description="Basic and acidic residues" evidence="9">
    <location>
        <begin position="198"/>
        <end position="209"/>
    </location>
</feature>
<dbReference type="Gene3D" id="2.30.29.130">
    <property type="match status" value="1"/>
</dbReference>
<dbReference type="InterPro" id="IPR055447">
    <property type="entry name" value="Rhabdo_glycop_CD"/>
</dbReference>
<protein>
    <submittedName>
        <fullName evidence="13">Glycoprotein</fullName>
    </submittedName>
</protein>
<evidence type="ECO:0000259" key="12">
    <source>
        <dbReference type="Pfam" id="PF24833"/>
    </source>
</evidence>
<dbReference type="GO" id="GO:0055036">
    <property type="term" value="C:virion membrane"/>
    <property type="evidence" value="ECO:0007669"/>
    <property type="project" value="UniProtKB-SubCell"/>
</dbReference>
<dbReference type="SUPFAM" id="SSF161008">
    <property type="entry name" value="Viral glycoprotein ectodomain-like"/>
    <property type="match status" value="1"/>
</dbReference>
<keyword evidence="2 10" id="KW-0812">Transmembrane</keyword>
<evidence type="ECO:0000259" key="11">
    <source>
        <dbReference type="Pfam" id="PF00974"/>
    </source>
</evidence>
<dbReference type="OrthoDB" id="3693at10239"/>
<keyword evidence="5" id="KW-0261">Viral envelope protein</keyword>
<dbReference type="GeneID" id="37627398"/>
<name>A0A0D3R0Z1_9RHAB</name>
<evidence type="ECO:0000256" key="2">
    <source>
        <dbReference type="ARBA" id="ARBA00022692"/>
    </source>
</evidence>
<feature type="transmembrane region" description="Helical" evidence="10">
    <location>
        <begin position="731"/>
        <end position="749"/>
    </location>
</feature>
<evidence type="ECO:0000256" key="9">
    <source>
        <dbReference type="SAM" id="MobiDB-lite"/>
    </source>
</evidence>
<dbReference type="RefSeq" id="YP_009362164.1">
    <property type="nucleotide sequence ID" value="NC_034536.1"/>
</dbReference>
<organism evidence="13 14">
    <name type="scientific">Itacaiunas virus</name>
    <dbReference type="NCBI Taxonomy" id="490111"/>
    <lineage>
        <taxon>Viruses</taxon>
        <taxon>Riboviria</taxon>
        <taxon>Orthornavirae</taxon>
        <taxon>Negarnaviricota</taxon>
        <taxon>Haploviricotina</taxon>
        <taxon>Monjiviricetes</taxon>
        <taxon>Mononegavirales</taxon>
        <taxon>Rhabdoviridae</taxon>
        <taxon>Alpharhabdovirinae</taxon>
        <taxon>Curiovirus</taxon>
        <taxon>Curiovirus itacaiunas</taxon>
    </lineage>
</organism>
<keyword evidence="4" id="KW-0946">Virion</keyword>
<feature type="domain" description="Spike glycoprotein fusion" evidence="11">
    <location>
        <begin position="278"/>
        <end position="374"/>
    </location>
</feature>
<feature type="region of interest" description="Disordered" evidence="9">
    <location>
        <begin position="190"/>
        <end position="220"/>
    </location>
</feature>
<accession>A0A0D3R0Z1</accession>
<comment type="subcellular location">
    <subcellularLocation>
        <location evidence="1">Virion membrane</location>
        <topology evidence="1">Single-pass type I membrane protein</topology>
    </subcellularLocation>
</comment>
<dbReference type="Pfam" id="PF24833">
    <property type="entry name" value="Rhabdo_glycop_CD"/>
    <property type="match status" value="1"/>
</dbReference>
<reference evidence="13 14" key="1">
    <citation type="journal article" date="2015" name="PLoS Pathog.">
        <title>Evolution of genome size and complexity in the rhabdoviridae.</title>
        <authorList>
            <person name="Walker P.J."/>
            <person name="Firth C."/>
            <person name="Widen S.G."/>
            <person name="Blasdell K.R."/>
            <person name="Guzman H."/>
            <person name="Wood T.G."/>
            <person name="Paradkar P.N."/>
            <person name="Holmes E.C."/>
            <person name="Tesh R.B."/>
            <person name="Vasilakis N."/>
        </authorList>
    </citation>
    <scope>NUCLEOTIDE SEQUENCE [LARGE SCALE GENOMIC DNA]</scope>
    <source>
        <strain evidence="13">BeAr427036</strain>
    </source>
</reference>
<keyword evidence="14" id="KW-1185">Reference proteome</keyword>
<evidence type="ECO:0000256" key="6">
    <source>
        <dbReference type="ARBA" id="ARBA00022989"/>
    </source>
</evidence>
<dbReference type="InterPro" id="IPR001903">
    <property type="entry name" value="Rhabdo_glycop_FD"/>
</dbReference>
<dbReference type="Pfam" id="PF00974">
    <property type="entry name" value="Rhabdo_glycop_FD"/>
    <property type="match status" value="1"/>
</dbReference>
<proteinExistence type="predicted"/>
<evidence type="ECO:0000313" key="14">
    <source>
        <dbReference type="Proteomes" id="UP000125481"/>
    </source>
</evidence>
<dbReference type="EMBL" id="KM204984">
    <property type="protein sequence ID" value="AJR28283.1"/>
    <property type="molecule type" value="Viral_cRNA"/>
</dbReference>
<keyword evidence="8" id="KW-0325">Glycoprotein</keyword>
<sequence length="784" mass="89310">MKDLHTLVLLVVLIKLYKGGSSVHTPMTRCTVYAPQQRIQCNRFDKVFRIRGGGVGIILCRRSQKFDPNLCTCFRDTNPGALSCYKLMTSKGSFPSEKESRGDEKPQESGTLADYLNVTFLEKTGKLGAKKGEDPDESRLLDAAIKSGGLGVDFNGHLKILNEESLTSNLNETDVNRIKGLLTSWNKDRLGGQPGEYDPNKWKKDAKEMTEEDENSERHRVNSTRLRMIFHPEGPYNWTAVTDPQRIRCPRPRLYSKSVDHNFRGVAKRPRVTETSLVRGYICEAHRWVSECEEMWYFSKYYTREIQTTVPEVLACIKAIKDLKSGEPEIPTFPLSLCNWNSKTSQGVIFHTATPVDILLDPFSMTYKSTLFPEKWPCNAHALYCLTSKPWRKWFPDEELTRLSPQLCKTTSWEAFPFFGDVIDLPSKPRDPSSLWTPHVLVENEIFGQKNLNDGCLMDFCGETGVKFPDGEWWLFSVLHGPRGGLKNLTSALSRCKNSSSLHQIAEVFPNLEDSGRRLELTSRERYERCLDVKDKLTAGYFMNPTDLGYIGQHQEGPGTAYRLKRLGTNKTGQLILMESPAVYRVLIHKEDYDEEGFRVWENSNSSWNESGKLSVQFGITSKGLKFEAEWTSLKSEGRWVGVNGILLLKGEKPGTWVISVPDSRQDLEDILSWEHLEGERVVYDERVILTSSDIELDDLGNTLDTEVETKNIFSGIIKWFDSVYSSVSSYIYIIGVLVAVGLGIWILTKAKRFIVRDRSPGNQTSEITIPMNRNRREDQRSYI</sequence>
<evidence type="ECO:0000256" key="8">
    <source>
        <dbReference type="ARBA" id="ARBA00023180"/>
    </source>
</evidence>
<evidence type="ECO:0000313" key="13">
    <source>
        <dbReference type="EMBL" id="AJR28283.1"/>
    </source>
</evidence>
<dbReference type="KEGG" id="vg:37627398"/>
<dbReference type="GO" id="GO:0019031">
    <property type="term" value="C:viral envelope"/>
    <property type="evidence" value="ECO:0007669"/>
    <property type="project" value="UniProtKB-KW"/>
</dbReference>
<keyword evidence="6 10" id="KW-1133">Transmembrane helix</keyword>
<evidence type="ECO:0000256" key="3">
    <source>
        <dbReference type="ARBA" id="ARBA00022729"/>
    </source>
</evidence>
<feature type="domain" description="Spike glycoprotein G central" evidence="12">
    <location>
        <begin position="521"/>
        <end position="587"/>
    </location>
</feature>
<evidence type="ECO:0000256" key="1">
    <source>
        <dbReference type="ARBA" id="ARBA00004563"/>
    </source>
</evidence>
<dbReference type="Proteomes" id="UP000125481">
    <property type="component" value="Segment"/>
</dbReference>
<keyword evidence="7 10" id="KW-0472">Membrane</keyword>